<dbReference type="RefSeq" id="WP_184034765.1">
    <property type="nucleotide sequence ID" value="NZ_JACHHY010000002.1"/>
</dbReference>
<dbReference type="InterPro" id="IPR010093">
    <property type="entry name" value="SinI_DNA-bd"/>
</dbReference>
<comment type="caution">
    <text evidence="4">The sequence shown here is derived from an EMBL/GenBank/DDBJ whole genome shotgun (WGS) entry which is preliminary data.</text>
</comment>
<feature type="domain" description="Response regulatory" evidence="3">
    <location>
        <begin position="84"/>
        <end position="202"/>
    </location>
</feature>
<reference evidence="4 5" key="1">
    <citation type="submission" date="2020-08" db="EMBL/GenBank/DDBJ databases">
        <title>Genomic Encyclopedia of Type Strains, Phase IV (KMG-IV): sequencing the most valuable type-strain genomes for metagenomic binning, comparative biology and taxonomic classification.</title>
        <authorList>
            <person name="Goeker M."/>
        </authorList>
    </citation>
    <scope>NUCLEOTIDE SEQUENCE [LARGE SCALE GENOMIC DNA]</scope>
    <source>
        <strain evidence="4 5">DSM 27165</strain>
    </source>
</reference>
<accession>A0A840MIA6</accession>
<dbReference type="InterPro" id="IPR009061">
    <property type="entry name" value="DNA-bd_dom_put_sf"/>
</dbReference>
<evidence type="ECO:0000313" key="5">
    <source>
        <dbReference type="Proteomes" id="UP000575898"/>
    </source>
</evidence>
<dbReference type="SUPFAM" id="SSF52172">
    <property type="entry name" value="CheY-like"/>
    <property type="match status" value="1"/>
</dbReference>
<keyword evidence="1 2" id="KW-0597">Phosphoprotein</keyword>
<protein>
    <submittedName>
        <fullName evidence="4">Excisionase family DNA binding protein</fullName>
    </submittedName>
</protein>
<dbReference type="InterPro" id="IPR041657">
    <property type="entry name" value="HTH_17"/>
</dbReference>
<dbReference type="PROSITE" id="PS50110">
    <property type="entry name" value="RESPONSE_REGULATORY"/>
    <property type="match status" value="1"/>
</dbReference>
<evidence type="ECO:0000256" key="2">
    <source>
        <dbReference type="PROSITE-ProRule" id="PRU00169"/>
    </source>
</evidence>
<dbReference type="GO" id="GO:0003677">
    <property type="term" value="F:DNA binding"/>
    <property type="evidence" value="ECO:0007669"/>
    <property type="project" value="InterPro"/>
</dbReference>
<dbReference type="CDD" id="cd00156">
    <property type="entry name" value="REC"/>
    <property type="match status" value="1"/>
</dbReference>
<dbReference type="SUPFAM" id="SSF46955">
    <property type="entry name" value="Putative DNA-binding domain"/>
    <property type="match status" value="1"/>
</dbReference>
<dbReference type="PANTHER" id="PTHR44591">
    <property type="entry name" value="STRESS RESPONSE REGULATOR PROTEIN 1"/>
    <property type="match status" value="1"/>
</dbReference>
<feature type="modified residue" description="4-aspartylphosphate" evidence="2">
    <location>
        <position position="135"/>
    </location>
</feature>
<dbReference type="Pfam" id="PF12728">
    <property type="entry name" value="HTH_17"/>
    <property type="match status" value="1"/>
</dbReference>
<dbReference type="NCBIfam" id="TIGR01764">
    <property type="entry name" value="excise"/>
    <property type="match status" value="1"/>
</dbReference>
<evidence type="ECO:0000259" key="3">
    <source>
        <dbReference type="PROSITE" id="PS50110"/>
    </source>
</evidence>
<evidence type="ECO:0000256" key="1">
    <source>
        <dbReference type="ARBA" id="ARBA00022553"/>
    </source>
</evidence>
<dbReference type="Pfam" id="PF00072">
    <property type="entry name" value="Response_reg"/>
    <property type="match status" value="1"/>
</dbReference>
<gene>
    <name evidence="4" type="ORF">HNQ59_000517</name>
</gene>
<dbReference type="SMART" id="SM00448">
    <property type="entry name" value="REC"/>
    <property type="match status" value="1"/>
</dbReference>
<keyword evidence="5" id="KW-1185">Reference proteome</keyword>
<dbReference type="Proteomes" id="UP000575898">
    <property type="component" value="Unassembled WGS sequence"/>
</dbReference>
<dbReference type="Gene3D" id="3.40.50.2300">
    <property type="match status" value="1"/>
</dbReference>
<dbReference type="AlphaFoldDB" id="A0A840MIA6"/>
<sequence>MAQEFVSTREAAKQLGVALRTVQLWVESGVLRAWKTAGGHRRIAVDSLQALLAKRQAATGDEEIKPPAPESAPTAGATVANALRVLVVEDDPGLRTLMMLVMRGWPFPAQISTANNGYEGLIKIGEAPPDLLISDLNMPGMDGFQMIAALRKHPSTQHLPIVVMTALSPEEIAFHGGLPGDIRVFTKPVDFVALETLASQVWRVKQQV</sequence>
<dbReference type="InterPro" id="IPR050595">
    <property type="entry name" value="Bact_response_regulator"/>
</dbReference>
<dbReference type="PANTHER" id="PTHR44591:SF3">
    <property type="entry name" value="RESPONSE REGULATORY DOMAIN-CONTAINING PROTEIN"/>
    <property type="match status" value="1"/>
</dbReference>
<dbReference type="CDD" id="cd04762">
    <property type="entry name" value="HTH_MerR-trunc"/>
    <property type="match status" value="1"/>
</dbReference>
<proteinExistence type="predicted"/>
<name>A0A840MIA6_9PROT</name>
<dbReference type="Gene3D" id="1.10.1660.10">
    <property type="match status" value="1"/>
</dbReference>
<organism evidence="4 5">
    <name type="scientific">Chitinivorax tropicus</name>
    <dbReference type="NCBI Taxonomy" id="714531"/>
    <lineage>
        <taxon>Bacteria</taxon>
        <taxon>Pseudomonadati</taxon>
        <taxon>Pseudomonadota</taxon>
        <taxon>Betaproteobacteria</taxon>
        <taxon>Chitinivorax</taxon>
    </lineage>
</organism>
<dbReference type="EMBL" id="JACHHY010000002">
    <property type="protein sequence ID" value="MBB5017255.1"/>
    <property type="molecule type" value="Genomic_DNA"/>
</dbReference>
<dbReference type="GO" id="GO:0000160">
    <property type="term" value="P:phosphorelay signal transduction system"/>
    <property type="evidence" value="ECO:0007669"/>
    <property type="project" value="InterPro"/>
</dbReference>
<dbReference type="InterPro" id="IPR011006">
    <property type="entry name" value="CheY-like_superfamily"/>
</dbReference>
<evidence type="ECO:0000313" key="4">
    <source>
        <dbReference type="EMBL" id="MBB5017255.1"/>
    </source>
</evidence>
<dbReference type="InterPro" id="IPR001789">
    <property type="entry name" value="Sig_transdc_resp-reg_receiver"/>
</dbReference>